<evidence type="ECO:0000256" key="4">
    <source>
        <dbReference type="ARBA" id="ARBA00017497"/>
    </source>
</evidence>
<feature type="region of interest" description="Disordered" evidence="10">
    <location>
        <begin position="1"/>
        <end position="53"/>
    </location>
</feature>
<dbReference type="GO" id="GO:0032259">
    <property type="term" value="P:methylation"/>
    <property type="evidence" value="ECO:0007669"/>
    <property type="project" value="UniProtKB-KW"/>
</dbReference>
<dbReference type="PIRSF" id="PIRSF016305">
    <property type="entry name" value="LCM_mtfrase"/>
    <property type="match status" value="1"/>
</dbReference>
<evidence type="ECO:0000256" key="7">
    <source>
        <dbReference type="ARBA" id="ARBA00022691"/>
    </source>
</evidence>
<evidence type="ECO:0000256" key="9">
    <source>
        <dbReference type="PIRSR" id="PIRSR016305-1"/>
    </source>
</evidence>
<keyword evidence="12" id="KW-1185">Reference proteome</keyword>
<keyword evidence="6 8" id="KW-0808">Transferase</keyword>
<dbReference type="PANTHER" id="PTHR13600:SF21">
    <property type="entry name" value="LEUCINE CARBOXYL METHYLTRANSFERASE 1"/>
    <property type="match status" value="1"/>
</dbReference>
<evidence type="ECO:0000256" key="5">
    <source>
        <dbReference type="ARBA" id="ARBA00022603"/>
    </source>
</evidence>
<evidence type="ECO:0000256" key="1">
    <source>
        <dbReference type="ARBA" id="ARBA00000724"/>
    </source>
</evidence>
<dbReference type="Proteomes" id="UP000799324">
    <property type="component" value="Unassembled WGS sequence"/>
</dbReference>
<evidence type="ECO:0000313" key="11">
    <source>
        <dbReference type="EMBL" id="KAF2656007.1"/>
    </source>
</evidence>
<accession>A0A6A6T9M4</accession>
<feature type="binding site" evidence="9">
    <location>
        <begin position="195"/>
        <end position="196"/>
    </location>
    <ligand>
        <name>S-adenosyl-L-methionine</name>
        <dbReference type="ChEBI" id="CHEBI:59789"/>
    </ligand>
</feature>
<evidence type="ECO:0000313" key="12">
    <source>
        <dbReference type="Proteomes" id="UP000799324"/>
    </source>
</evidence>
<dbReference type="InterPro" id="IPR029063">
    <property type="entry name" value="SAM-dependent_MTases_sf"/>
</dbReference>
<dbReference type="EC" id="2.1.1.233" evidence="3 8"/>
<dbReference type="InterPro" id="IPR016651">
    <property type="entry name" value="LCMT1"/>
</dbReference>
<sequence>MTAKEIPNLRELLGPRRGGLSRDRGRGRGGPGSPREGAEALKDNAVRGTDQDAAGSRASCVELGYLHDPYAKLFATQTTTRRLPLLNRGTYVRTSAIDLLVDKFLNTSPDTPKQIVSLGAGTDTRYFRLRDRYPETRIVYHELDFPTNTAAKLASIQRHAQLHEKLTSKPPPNPLTLDQTATSYFSETYNLHAIDLRSLTSTTDNVTIPSLPNLDPTLPTLILSEMCLVYLKAATVSSILQTFLEKYLPSPTPVSLILYEPILPNDAFGRTMISNLSTRNIHLPTLLAYPDLGDQRARLRSYGFVDGARAADTEWIWKEWVTEEEKERVGALEMLDELEELEMLLRHYCVAWGWRDGGGEGVFTKAWDDVAERR</sequence>
<name>A0A6A6T9M4_9PLEO</name>
<dbReference type="EMBL" id="MU004341">
    <property type="protein sequence ID" value="KAF2656007.1"/>
    <property type="molecule type" value="Genomic_DNA"/>
</dbReference>
<dbReference type="SUPFAM" id="SSF53335">
    <property type="entry name" value="S-adenosyl-L-methionine-dependent methyltransferases"/>
    <property type="match status" value="1"/>
</dbReference>
<comment type="function">
    <text evidence="8">Methylates the carboxyl group of the C-terminal leucine residue of protein phosphatase 2A catalytic subunits to form alpha-leucine ester residues.</text>
</comment>
<evidence type="ECO:0000256" key="10">
    <source>
        <dbReference type="SAM" id="MobiDB-lite"/>
    </source>
</evidence>
<feature type="binding site" evidence="9">
    <location>
        <position position="93"/>
    </location>
    <ligand>
        <name>S-adenosyl-L-methionine</name>
        <dbReference type="ChEBI" id="CHEBI:59789"/>
    </ligand>
</feature>
<feature type="binding site" evidence="9">
    <location>
        <position position="225"/>
    </location>
    <ligand>
        <name>S-adenosyl-L-methionine</name>
        <dbReference type="ChEBI" id="CHEBI:59789"/>
    </ligand>
</feature>
<comment type="catalytic activity">
    <reaction evidence="1 8">
        <text>[phosphatase 2A protein]-C-terminal L-leucine + S-adenosyl-L-methionine = [phosphatase 2A protein]-C-terminal L-leucine methyl ester + S-adenosyl-L-homocysteine</text>
        <dbReference type="Rhea" id="RHEA:48544"/>
        <dbReference type="Rhea" id="RHEA-COMP:12134"/>
        <dbReference type="Rhea" id="RHEA-COMP:12135"/>
        <dbReference type="ChEBI" id="CHEBI:57856"/>
        <dbReference type="ChEBI" id="CHEBI:59789"/>
        <dbReference type="ChEBI" id="CHEBI:90516"/>
        <dbReference type="ChEBI" id="CHEBI:90517"/>
        <dbReference type="EC" id="2.1.1.233"/>
    </reaction>
</comment>
<keyword evidence="5 8" id="KW-0489">Methyltransferase</keyword>
<evidence type="ECO:0000256" key="6">
    <source>
        <dbReference type="ARBA" id="ARBA00022679"/>
    </source>
</evidence>
<dbReference type="AlphaFoldDB" id="A0A6A6T9M4"/>
<dbReference type="Pfam" id="PF04072">
    <property type="entry name" value="LCM"/>
    <property type="match status" value="1"/>
</dbReference>
<feature type="binding site" evidence="9">
    <location>
        <position position="119"/>
    </location>
    <ligand>
        <name>S-adenosyl-L-methionine</name>
        <dbReference type="ChEBI" id="CHEBI:59789"/>
    </ligand>
</feature>
<evidence type="ECO:0000256" key="2">
    <source>
        <dbReference type="ARBA" id="ARBA00010703"/>
    </source>
</evidence>
<organism evidence="11 12">
    <name type="scientific">Lophiostoma macrostomum CBS 122681</name>
    <dbReference type="NCBI Taxonomy" id="1314788"/>
    <lineage>
        <taxon>Eukaryota</taxon>
        <taxon>Fungi</taxon>
        <taxon>Dikarya</taxon>
        <taxon>Ascomycota</taxon>
        <taxon>Pezizomycotina</taxon>
        <taxon>Dothideomycetes</taxon>
        <taxon>Pleosporomycetidae</taxon>
        <taxon>Pleosporales</taxon>
        <taxon>Lophiostomataceae</taxon>
        <taxon>Lophiostoma</taxon>
    </lineage>
</organism>
<dbReference type="PANTHER" id="PTHR13600">
    <property type="entry name" value="LEUCINE CARBOXYL METHYLTRANSFERASE"/>
    <property type="match status" value="1"/>
</dbReference>
<dbReference type="Gene3D" id="3.40.50.150">
    <property type="entry name" value="Vaccinia Virus protein VP39"/>
    <property type="match status" value="1"/>
</dbReference>
<dbReference type="OrthoDB" id="203237at2759"/>
<feature type="compositionally biased region" description="Basic and acidic residues" evidence="10">
    <location>
        <begin position="36"/>
        <end position="45"/>
    </location>
</feature>
<gene>
    <name evidence="11" type="ORF">K491DRAFT_678370</name>
</gene>
<keyword evidence="7 8" id="KW-0949">S-adenosyl-L-methionine</keyword>
<evidence type="ECO:0000256" key="8">
    <source>
        <dbReference type="PIRNR" id="PIRNR016305"/>
    </source>
</evidence>
<protein>
    <recommendedName>
        <fullName evidence="4 8">Leucine carboxyl methyltransferase 1</fullName>
        <ecNumber evidence="3 8">2.1.1.233</ecNumber>
    </recommendedName>
</protein>
<reference evidence="11" key="1">
    <citation type="journal article" date="2020" name="Stud. Mycol.">
        <title>101 Dothideomycetes genomes: a test case for predicting lifestyles and emergence of pathogens.</title>
        <authorList>
            <person name="Haridas S."/>
            <person name="Albert R."/>
            <person name="Binder M."/>
            <person name="Bloem J."/>
            <person name="Labutti K."/>
            <person name="Salamov A."/>
            <person name="Andreopoulos B."/>
            <person name="Baker S."/>
            <person name="Barry K."/>
            <person name="Bills G."/>
            <person name="Bluhm B."/>
            <person name="Cannon C."/>
            <person name="Castanera R."/>
            <person name="Culley D."/>
            <person name="Daum C."/>
            <person name="Ezra D."/>
            <person name="Gonzalez J."/>
            <person name="Henrissat B."/>
            <person name="Kuo A."/>
            <person name="Liang C."/>
            <person name="Lipzen A."/>
            <person name="Lutzoni F."/>
            <person name="Magnuson J."/>
            <person name="Mondo S."/>
            <person name="Nolan M."/>
            <person name="Ohm R."/>
            <person name="Pangilinan J."/>
            <person name="Park H.-J."/>
            <person name="Ramirez L."/>
            <person name="Alfaro M."/>
            <person name="Sun H."/>
            <person name="Tritt A."/>
            <person name="Yoshinaga Y."/>
            <person name="Zwiers L.-H."/>
            <person name="Turgeon B."/>
            <person name="Goodwin S."/>
            <person name="Spatafora J."/>
            <person name="Crous P."/>
            <person name="Grigoriev I."/>
        </authorList>
    </citation>
    <scope>NUCLEOTIDE SEQUENCE</scope>
    <source>
        <strain evidence="11">CBS 122681</strain>
    </source>
</reference>
<comment type="similarity">
    <text evidence="2 8">Belongs to the methyltransferase superfamily. LCMT family.</text>
</comment>
<dbReference type="GO" id="GO:0018423">
    <property type="term" value="F:protein C-terminal leucine carboxyl O-methyltransferase activity"/>
    <property type="evidence" value="ECO:0007669"/>
    <property type="project" value="UniProtKB-EC"/>
</dbReference>
<evidence type="ECO:0000256" key="3">
    <source>
        <dbReference type="ARBA" id="ARBA00012834"/>
    </source>
</evidence>
<proteinExistence type="inferred from homology"/>
<dbReference type="InterPro" id="IPR007213">
    <property type="entry name" value="Ppm1/Ppm2/Tcmp"/>
</dbReference>